<protein>
    <submittedName>
        <fullName evidence="1">Protein DETOXIFICATION 27-like</fullName>
    </submittedName>
</protein>
<dbReference type="EMBL" id="BKCJ011415333">
    <property type="protein sequence ID" value="GFD31562.1"/>
    <property type="molecule type" value="Genomic_DNA"/>
</dbReference>
<feature type="non-terminal residue" evidence="1">
    <location>
        <position position="1"/>
    </location>
</feature>
<comment type="caution">
    <text evidence="1">The sequence shown here is derived from an EMBL/GenBank/DDBJ whole genome shotgun (WGS) entry which is preliminary data.</text>
</comment>
<evidence type="ECO:0000313" key="1">
    <source>
        <dbReference type="EMBL" id="GFD31562.1"/>
    </source>
</evidence>
<name>A0A699V863_TANCI</name>
<dbReference type="AlphaFoldDB" id="A0A699V863"/>
<reference evidence="1" key="1">
    <citation type="journal article" date="2019" name="Sci. Rep.">
        <title>Draft genome of Tanacetum cinerariifolium, the natural source of mosquito coil.</title>
        <authorList>
            <person name="Yamashiro T."/>
            <person name="Shiraishi A."/>
            <person name="Satake H."/>
            <person name="Nakayama K."/>
        </authorList>
    </citation>
    <scope>NUCLEOTIDE SEQUENCE</scope>
</reference>
<sequence>RCDWEKEAQRACTHVKKWAFQH</sequence>
<gene>
    <name evidence="1" type="ORF">Tci_903531</name>
</gene>
<proteinExistence type="predicted"/>
<organism evidence="1">
    <name type="scientific">Tanacetum cinerariifolium</name>
    <name type="common">Dalmatian daisy</name>
    <name type="synonym">Chrysanthemum cinerariifolium</name>
    <dbReference type="NCBI Taxonomy" id="118510"/>
    <lineage>
        <taxon>Eukaryota</taxon>
        <taxon>Viridiplantae</taxon>
        <taxon>Streptophyta</taxon>
        <taxon>Embryophyta</taxon>
        <taxon>Tracheophyta</taxon>
        <taxon>Spermatophyta</taxon>
        <taxon>Magnoliopsida</taxon>
        <taxon>eudicotyledons</taxon>
        <taxon>Gunneridae</taxon>
        <taxon>Pentapetalae</taxon>
        <taxon>asterids</taxon>
        <taxon>campanulids</taxon>
        <taxon>Asterales</taxon>
        <taxon>Asteraceae</taxon>
        <taxon>Asteroideae</taxon>
        <taxon>Anthemideae</taxon>
        <taxon>Anthemidinae</taxon>
        <taxon>Tanacetum</taxon>
    </lineage>
</organism>
<accession>A0A699V863</accession>